<dbReference type="RefSeq" id="WP_220170436.1">
    <property type="nucleotide sequence ID" value="NZ_JAIBOA010000031.1"/>
</dbReference>
<evidence type="ECO:0000313" key="3">
    <source>
        <dbReference type="Proteomes" id="UP000774570"/>
    </source>
</evidence>
<dbReference type="PROSITE" id="PS01125">
    <property type="entry name" value="ROK"/>
    <property type="match status" value="1"/>
</dbReference>
<dbReference type="Pfam" id="PF00480">
    <property type="entry name" value="ROK"/>
    <property type="match status" value="1"/>
</dbReference>
<comment type="caution">
    <text evidence="2">The sequence shown here is derived from an EMBL/GenBank/DDBJ whole genome shotgun (WGS) entry which is preliminary data.</text>
</comment>
<dbReference type="EMBL" id="JAIBOA010000031">
    <property type="protein sequence ID" value="MBW8487199.1"/>
    <property type="molecule type" value="Genomic_DNA"/>
</dbReference>
<organism evidence="2 3">
    <name type="scientific">Actinomadura parmotrematis</name>
    <dbReference type="NCBI Taxonomy" id="2864039"/>
    <lineage>
        <taxon>Bacteria</taxon>
        <taxon>Bacillati</taxon>
        <taxon>Actinomycetota</taxon>
        <taxon>Actinomycetes</taxon>
        <taxon>Streptosporangiales</taxon>
        <taxon>Thermomonosporaceae</taxon>
        <taxon>Actinomadura</taxon>
    </lineage>
</organism>
<dbReference type="PANTHER" id="PTHR18964">
    <property type="entry name" value="ROK (REPRESSOR, ORF, KINASE) FAMILY"/>
    <property type="match status" value="1"/>
</dbReference>
<sequence length="310" mass="30691">MDQGAVLAVDIGGTTIGAGLIGADGAVHRHREIRTPAAEPRLSEGLRGLLGALLAGAPPPAAVGLASAGPIDLPAGTVSPVNIPSWRGFRLVEQVAGLVPDVPVVLVGDGIAAAAGEHWLGAGRGAASMLGIVVSTGIGGGLVLNGAPYPGPSGNAGHLGHTVVDPAGPPCPCGAAGCVETFASGPSMVRWARERGWTGPDARALAAAAARGDATALAAFDRGTGALARAIASTAAVCDLDRVVIGGGVAAAGPVLLDPLRRHLERIVTLDFIRRTTVRPFALGRNAGLLGAARTALLACDRSPADARLT</sequence>
<dbReference type="PANTHER" id="PTHR18964:SF169">
    <property type="entry name" value="N-ACETYLMANNOSAMINE KINASE"/>
    <property type="match status" value="1"/>
</dbReference>
<accession>A0ABS7G3B7</accession>
<dbReference type="Gene3D" id="3.30.420.40">
    <property type="match status" value="2"/>
</dbReference>
<dbReference type="SUPFAM" id="SSF53067">
    <property type="entry name" value="Actin-like ATPase domain"/>
    <property type="match status" value="1"/>
</dbReference>
<reference evidence="2 3" key="1">
    <citation type="submission" date="2021-07" db="EMBL/GenBank/DDBJ databases">
        <title>Actinomadura sp. PM05-2 isolated from lichen.</title>
        <authorList>
            <person name="Somphong A."/>
            <person name="Phongsopitanun W."/>
            <person name="Tanasupawat S."/>
            <person name="Peongsungnone V."/>
        </authorList>
    </citation>
    <scope>NUCLEOTIDE SEQUENCE [LARGE SCALE GENOMIC DNA]</scope>
    <source>
        <strain evidence="2 3">PM05-2</strain>
    </source>
</reference>
<name>A0ABS7G3B7_9ACTN</name>
<dbReference type="InterPro" id="IPR000600">
    <property type="entry name" value="ROK"/>
</dbReference>
<proteinExistence type="inferred from homology"/>
<evidence type="ECO:0000313" key="2">
    <source>
        <dbReference type="EMBL" id="MBW8487199.1"/>
    </source>
</evidence>
<comment type="similarity">
    <text evidence="1">Belongs to the ROK (NagC/XylR) family.</text>
</comment>
<keyword evidence="3" id="KW-1185">Reference proteome</keyword>
<dbReference type="InterPro" id="IPR049874">
    <property type="entry name" value="ROK_cs"/>
</dbReference>
<gene>
    <name evidence="2" type="ORF">K1Y72_32900</name>
</gene>
<dbReference type="InterPro" id="IPR043129">
    <property type="entry name" value="ATPase_NBD"/>
</dbReference>
<evidence type="ECO:0000256" key="1">
    <source>
        <dbReference type="ARBA" id="ARBA00006479"/>
    </source>
</evidence>
<dbReference type="Proteomes" id="UP000774570">
    <property type="component" value="Unassembled WGS sequence"/>
</dbReference>
<protein>
    <submittedName>
        <fullName evidence="2">ROK family protein</fullName>
    </submittedName>
</protein>